<dbReference type="InterPro" id="IPR021440">
    <property type="entry name" value="DUF3089"/>
</dbReference>
<feature type="region of interest" description="Disordered" evidence="1">
    <location>
        <begin position="244"/>
        <end position="265"/>
    </location>
</feature>
<sequence>MLRPRLRPVLSAAGLLLALLTVGPAFLAPPASAAEPSWVCRPGMPGDVCSESLDTTILGPGGASRVERVAPDPNAPVDCFYVYPTVSNQLGPMASGDADPEVQGIARFQAQRFAQRCRVYAPTYRQGTVPGIFLGGFTDATRQAAYSDVLAAWRSYLAKDNRGRGVVLIGHSQGTGILRRLIREEIDPAPAVRSRLVSALLLGGNVLVKKGSDRGGDFANVPLCRADGQIGCVVAFSTFDETPQDATRFGKPPTTTDRLTGLPPRSDVEVACTNPASLAQNRDAELTSLVPTRPFPAGFIALGIAATYLGAPPTAATPWVQPAERYAGRCETSNGSNVLMIRGLPGARDLLPFPDAGWGLHILDGNIALGELLDVVDTQTRAFQAARPAPAAAPTGRPRVALRATGTTRRAGGRRCIAGRLTVRVAGADRTAVARADFRLNRRTLARDRRSPFLTRVAASRLRTGVNRVDALVRLTDGRSRRVAATVRGC</sequence>
<dbReference type="Gene3D" id="3.40.50.1820">
    <property type="entry name" value="alpha/beta hydrolase"/>
    <property type="match status" value="1"/>
</dbReference>
<accession>A0A6J7HLW8</accession>
<dbReference type="EMBL" id="CAFBMK010000088">
    <property type="protein sequence ID" value="CAB4917395.1"/>
    <property type="molecule type" value="Genomic_DNA"/>
</dbReference>
<proteinExistence type="predicted"/>
<dbReference type="InterPro" id="IPR029058">
    <property type="entry name" value="AB_hydrolase_fold"/>
</dbReference>
<evidence type="ECO:0000256" key="1">
    <source>
        <dbReference type="SAM" id="MobiDB-lite"/>
    </source>
</evidence>
<dbReference type="SUPFAM" id="SSF53474">
    <property type="entry name" value="alpha/beta-Hydrolases"/>
    <property type="match status" value="1"/>
</dbReference>
<dbReference type="Pfam" id="PF11288">
    <property type="entry name" value="DUF3089"/>
    <property type="match status" value="1"/>
</dbReference>
<organism evidence="2">
    <name type="scientific">freshwater metagenome</name>
    <dbReference type="NCBI Taxonomy" id="449393"/>
    <lineage>
        <taxon>unclassified sequences</taxon>
        <taxon>metagenomes</taxon>
        <taxon>ecological metagenomes</taxon>
    </lineage>
</organism>
<reference evidence="2" key="1">
    <citation type="submission" date="2020-05" db="EMBL/GenBank/DDBJ databases">
        <authorList>
            <person name="Chiriac C."/>
            <person name="Salcher M."/>
            <person name="Ghai R."/>
            <person name="Kavagutti S V."/>
        </authorList>
    </citation>
    <scope>NUCLEOTIDE SEQUENCE</scope>
</reference>
<evidence type="ECO:0000313" key="2">
    <source>
        <dbReference type="EMBL" id="CAB4917395.1"/>
    </source>
</evidence>
<protein>
    <submittedName>
        <fullName evidence="2">Unannotated protein</fullName>
    </submittedName>
</protein>
<name>A0A6J7HLW8_9ZZZZ</name>
<dbReference type="AlphaFoldDB" id="A0A6J7HLW8"/>
<gene>
    <name evidence="2" type="ORF">UFOPK3564_01645</name>
</gene>